<evidence type="ECO:0000313" key="2">
    <source>
        <dbReference type="EMBL" id="CAG8629445.1"/>
    </source>
</evidence>
<dbReference type="Pfam" id="PF07714">
    <property type="entry name" value="PK_Tyr_Ser-Thr"/>
    <property type="match status" value="1"/>
</dbReference>
<reference evidence="2" key="1">
    <citation type="submission" date="2021-06" db="EMBL/GenBank/DDBJ databases">
        <authorList>
            <person name="Kallberg Y."/>
            <person name="Tangrot J."/>
            <person name="Rosling A."/>
        </authorList>
    </citation>
    <scope>NUCLEOTIDE SEQUENCE</scope>
    <source>
        <strain evidence="2">IN212</strain>
    </source>
</reference>
<dbReference type="InterPro" id="IPR000719">
    <property type="entry name" value="Prot_kinase_dom"/>
</dbReference>
<feature type="domain" description="Protein kinase" evidence="1">
    <location>
        <begin position="1"/>
        <end position="338"/>
    </location>
</feature>
<dbReference type="OrthoDB" id="2342367at2759"/>
<feature type="non-terminal residue" evidence="2">
    <location>
        <position position="1"/>
    </location>
</feature>
<dbReference type="Gene3D" id="1.10.510.10">
    <property type="entry name" value="Transferase(Phosphotransferase) domain 1"/>
    <property type="match status" value="1"/>
</dbReference>
<dbReference type="InterPro" id="IPR011009">
    <property type="entry name" value="Kinase-like_dom_sf"/>
</dbReference>
<dbReference type="PROSITE" id="PS50011">
    <property type="entry name" value="PROTEIN_KINASE_DOM"/>
    <property type="match status" value="1"/>
</dbReference>
<dbReference type="InterPro" id="IPR051681">
    <property type="entry name" value="Ser/Thr_Kinases-Pseudokinases"/>
</dbReference>
<dbReference type="AlphaFoldDB" id="A0A9N9D772"/>
<organism evidence="2 3">
    <name type="scientific">Racocetra fulgida</name>
    <dbReference type="NCBI Taxonomy" id="60492"/>
    <lineage>
        <taxon>Eukaryota</taxon>
        <taxon>Fungi</taxon>
        <taxon>Fungi incertae sedis</taxon>
        <taxon>Mucoromycota</taxon>
        <taxon>Glomeromycotina</taxon>
        <taxon>Glomeromycetes</taxon>
        <taxon>Diversisporales</taxon>
        <taxon>Gigasporaceae</taxon>
        <taxon>Racocetra</taxon>
    </lineage>
</organism>
<comment type="caution">
    <text evidence="2">The sequence shown here is derived from an EMBL/GenBank/DDBJ whole genome shotgun (WGS) entry which is preliminary data.</text>
</comment>
<proteinExistence type="predicted"/>
<dbReference type="Proteomes" id="UP000789396">
    <property type="component" value="Unassembled WGS sequence"/>
</dbReference>
<evidence type="ECO:0000259" key="1">
    <source>
        <dbReference type="PROSITE" id="PS50011"/>
    </source>
</evidence>
<protein>
    <submittedName>
        <fullName evidence="2">168_t:CDS:1</fullName>
    </submittedName>
</protein>
<gene>
    <name evidence="2" type="ORF">RFULGI_LOCUS7664</name>
</gene>
<dbReference type="EMBL" id="CAJVPZ010011382">
    <property type="protein sequence ID" value="CAG8629445.1"/>
    <property type="molecule type" value="Genomic_DNA"/>
</dbReference>
<dbReference type="InterPro" id="IPR001245">
    <property type="entry name" value="Ser-Thr/Tyr_kinase_cat_dom"/>
</dbReference>
<sequence length="338" mass="39202">MEFKKEFIEDFFNSNGISKDTLNDFNKNQVLFHSLNDKAGRLQKDILELRKEVKTWVDHSQGGGQYKSTLANVNKIYPSIEPPTNQENDETYQEMYAIAHEYINGWKASIDKMQECLKICDKLENNILNNNSNQIHDQLAELYSITKNINTTKVQIESIFNKFFRRKFSTWRSDNPILDKLICDSQLSIKYPNGYIEWIPYEQFSNIELEGNGGFAIVYKANWGEGFGIWNYAIADTVESKIETHYGVLPYMAPELLRGDAYTQAADIYSIGMIMWFLVTKQNPFVDRAYDIHLALDICSGVRPIVPEGTPPDYKEWMLKCWSSNPLERPTSNDLYQK</sequence>
<dbReference type="PANTHER" id="PTHR44329">
    <property type="entry name" value="SERINE/THREONINE-PROTEIN KINASE TNNI3K-RELATED"/>
    <property type="match status" value="1"/>
</dbReference>
<name>A0A9N9D772_9GLOM</name>
<dbReference type="SMART" id="SM00220">
    <property type="entry name" value="S_TKc"/>
    <property type="match status" value="1"/>
</dbReference>
<keyword evidence="3" id="KW-1185">Reference proteome</keyword>
<evidence type="ECO:0000313" key="3">
    <source>
        <dbReference type="Proteomes" id="UP000789396"/>
    </source>
</evidence>
<dbReference type="GO" id="GO:0005524">
    <property type="term" value="F:ATP binding"/>
    <property type="evidence" value="ECO:0007669"/>
    <property type="project" value="InterPro"/>
</dbReference>
<dbReference type="GO" id="GO:0004674">
    <property type="term" value="F:protein serine/threonine kinase activity"/>
    <property type="evidence" value="ECO:0007669"/>
    <property type="project" value="TreeGrafter"/>
</dbReference>
<accession>A0A9N9D772</accession>
<dbReference type="SUPFAM" id="SSF56112">
    <property type="entry name" value="Protein kinase-like (PK-like)"/>
    <property type="match status" value="1"/>
</dbReference>